<accession>A0ABP6ZZZ7</accession>
<evidence type="ECO:0000313" key="1">
    <source>
        <dbReference type="EMBL" id="GAA3623010.1"/>
    </source>
</evidence>
<keyword evidence="2" id="KW-1185">Reference proteome</keyword>
<sequence length="91" mass="10067">MLLRLAYLTVTNAFTALRLLPMGDRDKDVEILVLRHQITVLERQLDADTKVRFAPEDRAFLAALLPRCRARFCAGCGSSSGRTPSYAGTAI</sequence>
<comment type="caution">
    <text evidence="1">The sequence shown here is derived from an EMBL/GenBank/DDBJ whole genome shotgun (WGS) entry which is preliminary data.</text>
</comment>
<gene>
    <name evidence="1" type="ORF">GCM10022419_130840</name>
</gene>
<reference evidence="2" key="1">
    <citation type="journal article" date="2019" name="Int. J. Syst. Evol. Microbiol.">
        <title>The Global Catalogue of Microorganisms (GCM) 10K type strain sequencing project: providing services to taxonomists for standard genome sequencing and annotation.</title>
        <authorList>
            <consortium name="The Broad Institute Genomics Platform"/>
            <consortium name="The Broad Institute Genome Sequencing Center for Infectious Disease"/>
            <person name="Wu L."/>
            <person name="Ma J."/>
        </authorList>
    </citation>
    <scope>NUCLEOTIDE SEQUENCE [LARGE SCALE GENOMIC DNA]</scope>
    <source>
        <strain evidence="2">JCM 17326</strain>
    </source>
</reference>
<organism evidence="1 2">
    <name type="scientific">Nonomuraea rosea</name>
    <dbReference type="NCBI Taxonomy" id="638574"/>
    <lineage>
        <taxon>Bacteria</taxon>
        <taxon>Bacillati</taxon>
        <taxon>Actinomycetota</taxon>
        <taxon>Actinomycetes</taxon>
        <taxon>Streptosporangiales</taxon>
        <taxon>Streptosporangiaceae</taxon>
        <taxon>Nonomuraea</taxon>
    </lineage>
</organism>
<protein>
    <submittedName>
        <fullName evidence="1">Uncharacterized protein</fullName>
    </submittedName>
</protein>
<proteinExistence type="predicted"/>
<dbReference type="Proteomes" id="UP001500630">
    <property type="component" value="Unassembled WGS sequence"/>
</dbReference>
<evidence type="ECO:0000313" key="2">
    <source>
        <dbReference type="Proteomes" id="UP001500630"/>
    </source>
</evidence>
<dbReference type="EMBL" id="BAABDQ010000069">
    <property type="protein sequence ID" value="GAA3623010.1"/>
    <property type="molecule type" value="Genomic_DNA"/>
</dbReference>
<dbReference type="RefSeq" id="WP_345579839.1">
    <property type="nucleotide sequence ID" value="NZ_BAABDQ010000069.1"/>
</dbReference>
<name>A0ABP6ZZZ7_9ACTN</name>